<dbReference type="Proteomes" id="UP000036403">
    <property type="component" value="Unassembled WGS sequence"/>
</dbReference>
<evidence type="ECO:0000313" key="4">
    <source>
        <dbReference type="Proteomes" id="UP000036403"/>
    </source>
</evidence>
<evidence type="ECO:0000259" key="2">
    <source>
        <dbReference type="PROSITE" id="PS50175"/>
    </source>
</evidence>
<dbReference type="PaxDb" id="67767-A0A0J7KIZ3"/>
<protein>
    <recommendedName>
        <fullName evidence="2">Peptidase A2 domain-containing protein</fullName>
    </recommendedName>
</protein>
<dbReference type="CDD" id="cd00303">
    <property type="entry name" value="retropepsin_like"/>
    <property type="match status" value="1"/>
</dbReference>
<keyword evidence="1" id="KW-0378">Hydrolase</keyword>
<evidence type="ECO:0000313" key="3">
    <source>
        <dbReference type="EMBL" id="KMQ90219.1"/>
    </source>
</evidence>
<dbReference type="GO" id="GO:0071897">
    <property type="term" value="P:DNA biosynthetic process"/>
    <property type="evidence" value="ECO:0007669"/>
    <property type="project" value="UniProtKB-ARBA"/>
</dbReference>
<dbReference type="InterPro" id="IPR008042">
    <property type="entry name" value="Retrotrans_Pao"/>
</dbReference>
<name>A0A0J7KIZ3_LASNI</name>
<dbReference type="GO" id="GO:0006508">
    <property type="term" value="P:proteolysis"/>
    <property type="evidence" value="ECO:0007669"/>
    <property type="project" value="InterPro"/>
</dbReference>
<dbReference type="Gene3D" id="2.40.70.10">
    <property type="entry name" value="Acid Proteases"/>
    <property type="match status" value="1"/>
</dbReference>
<keyword evidence="4" id="KW-1185">Reference proteome</keyword>
<dbReference type="PROSITE" id="PS50175">
    <property type="entry name" value="ASP_PROT_RETROV"/>
    <property type="match status" value="1"/>
</dbReference>
<dbReference type="InterPro" id="IPR001995">
    <property type="entry name" value="Peptidase_A2_cat"/>
</dbReference>
<gene>
    <name evidence="3" type="ORF">RF55_10044</name>
</gene>
<reference evidence="3 4" key="1">
    <citation type="submission" date="2015-04" db="EMBL/GenBank/DDBJ databases">
        <title>Lasius niger genome sequencing.</title>
        <authorList>
            <person name="Konorov E.A."/>
            <person name="Nikitin M.A."/>
            <person name="Kirill M.V."/>
            <person name="Chang P."/>
        </authorList>
    </citation>
    <scope>NUCLEOTIDE SEQUENCE [LARGE SCALE GENOMIC DNA]</scope>
    <source>
        <tissue evidence="3">Whole</tissue>
    </source>
</reference>
<comment type="caution">
    <text evidence="3">The sequence shown here is derived from an EMBL/GenBank/DDBJ whole genome shotgun (WGS) entry which is preliminary data.</text>
</comment>
<dbReference type="PANTHER" id="PTHR47331:SF5">
    <property type="entry name" value="RIBONUCLEASE H"/>
    <property type="match status" value="1"/>
</dbReference>
<proteinExistence type="predicted"/>
<sequence>MPLQQELQQVLRSASHVSARGVLNLDGRRHSGRRIQFIADGPRGQASAEFTSVMLATAHVLVTDRIGARHVVRALIDPGSEASLIAESLAQRFRLPRTPTSVAIFGVGGVQTGSPRERVAIKLSARSEDFSLTVSSLVLPLLTLYNGVVESGARSWPHVLDFKLADPEFSSRDTVELLIDADVYAEIVLPDLRRGGPLEPIAQRTRLGWILLGAVGGCHAATTISSLQCSPGEDLATAVRRFWEWEEPPCATLPFSADDQECEEHFSRTHRRLTDGRYQVRLPVRPKLPELASTRRAALRMLGVMERRFERDTDFKDKYCRFMAEYLSLGHMAAVPSDPVGPDSCICFLPHHGVLRGSGPDAKIRVVFNGSSRTAAGTSLNDALRTGPNLLPALADIVMRWRRHRYVFVADVEKMYRQILVHPEDKGLQRVIWRTEGQLATDEGARFPLGAEALRADVYMDDVLTCASTLESSRHLRTQVSSLCMAGGFPLKKWTANHEALLEDVPPEPVAAFRRRVPTFRRPLRAGAALEPTWLQQLDWNAPLADEEAAAWTTLEEDLPLLEWIRVPRWFQSDASANDVETHGFSDASERAFAAVVYLRTIADGRPHIFLVMAKTKVALLKCVSLPCLELCAAALLAKLTAHVQTTLSLAASRVY</sequence>
<dbReference type="OrthoDB" id="5920040at2759"/>
<dbReference type="EMBL" id="LBMM01006905">
    <property type="protein sequence ID" value="KMQ90219.1"/>
    <property type="molecule type" value="Genomic_DNA"/>
</dbReference>
<feature type="domain" description="Peptidase A2" evidence="2">
    <location>
        <begin position="72"/>
        <end position="148"/>
    </location>
</feature>
<dbReference type="STRING" id="67767.A0A0J7KIZ3"/>
<evidence type="ECO:0000256" key="1">
    <source>
        <dbReference type="ARBA" id="ARBA00022801"/>
    </source>
</evidence>
<dbReference type="AlphaFoldDB" id="A0A0J7KIZ3"/>
<organism evidence="3 4">
    <name type="scientific">Lasius niger</name>
    <name type="common">Black garden ant</name>
    <dbReference type="NCBI Taxonomy" id="67767"/>
    <lineage>
        <taxon>Eukaryota</taxon>
        <taxon>Metazoa</taxon>
        <taxon>Ecdysozoa</taxon>
        <taxon>Arthropoda</taxon>
        <taxon>Hexapoda</taxon>
        <taxon>Insecta</taxon>
        <taxon>Pterygota</taxon>
        <taxon>Neoptera</taxon>
        <taxon>Endopterygota</taxon>
        <taxon>Hymenoptera</taxon>
        <taxon>Apocrita</taxon>
        <taxon>Aculeata</taxon>
        <taxon>Formicoidea</taxon>
        <taxon>Formicidae</taxon>
        <taxon>Formicinae</taxon>
        <taxon>Lasius</taxon>
        <taxon>Lasius</taxon>
    </lineage>
</organism>
<dbReference type="SUPFAM" id="SSF56672">
    <property type="entry name" value="DNA/RNA polymerases"/>
    <property type="match status" value="1"/>
</dbReference>
<dbReference type="GO" id="GO:0004190">
    <property type="term" value="F:aspartic-type endopeptidase activity"/>
    <property type="evidence" value="ECO:0007669"/>
    <property type="project" value="InterPro"/>
</dbReference>
<accession>A0A0J7KIZ3</accession>
<dbReference type="Pfam" id="PF05380">
    <property type="entry name" value="Peptidase_A17"/>
    <property type="match status" value="1"/>
</dbReference>
<dbReference type="InterPro" id="IPR043502">
    <property type="entry name" value="DNA/RNA_pol_sf"/>
</dbReference>
<dbReference type="InterPro" id="IPR021109">
    <property type="entry name" value="Peptidase_aspartic_dom_sf"/>
</dbReference>
<dbReference type="PANTHER" id="PTHR47331">
    <property type="entry name" value="PHD-TYPE DOMAIN-CONTAINING PROTEIN"/>
    <property type="match status" value="1"/>
</dbReference>